<dbReference type="EMBL" id="FPAS01000005">
    <property type="protein sequence ID" value="SFT85851.1"/>
    <property type="molecule type" value="Genomic_DNA"/>
</dbReference>
<dbReference type="RefSeq" id="WP_090251827.1">
    <property type="nucleotide sequence ID" value="NZ_FPAS01000005.1"/>
</dbReference>
<dbReference type="STRING" id="477690.SAMN05216474_2775"/>
<dbReference type="AlphaFoldDB" id="A0A1I7BFH2"/>
<dbReference type="PROSITE" id="PS51257">
    <property type="entry name" value="PROKAR_LIPOPROTEIN"/>
    <property type="match status" value="1"/>
</dbReference>
<sequence length="107" mass="12106">MKYLGGILMTGLLLFSCSDSGRKVGGPCQYETVEFKAIGLGWDDNKHQIFRFKSELNNQWYGLDSLDMLDHGLSVEDLRKDGQYKLVINEITEGSCVPFVIKDIELL</sequence>
<reference evidence="1 2" key="1">
    <citation type="submission" date="2016-10" db="EMBL/GenBank/DDBJ databases">
        <authorList>
            <person name="de Groot N.N."/>
        </authorList>
    </citation>
    <scope>NUCLEOTIDE SEQUENCE [LARGE SCALE GENOMIC DNA]</scope>
    <source>
        <strain evidence="1 2">CGMCC 1.7005</strain>
    </source>
</reference>
<accession>A0A1I7BFH2</accession>
<proteinExistence type="predicted"/>
<keyword evidence="2" id="KW-1185">Reference proteome</keyword>
<name>A0A1I7BFH2_9FLAO</name>
<evidence type="ECO:0000313" key="1">
    <source>
        <dbReference type="EMBL" id="SFT85851.1"/>
    </source>
</evidence>
<protein>
    <submittedName>
        <fullName evidence="1">Uncharacterized protein</fullName>
    </submittedName>
</protein>
<organism evidence="1 2">
    <name type="scientific">Lishizhenia tianjinensis</name>
    <dbReference type="NCBI Taxonomy" id="477690"/>
    <lineage>
        <taxon>Bacteria</taxon>
        <taxon>Pseudomonadati</taxon>
        <taxon>Bacteroidota</taxon>
        <taxon>Flavobacteriia</taxon>
        <taxon>Flavobacteriales</taxon>
        <taxon>Crocinitomicaceae</taxon>
        <taxon>Lishizhenia</taxon>
    </lineage>
</organism>
<gene>
    <name evidence="1" type="ORF">SAMN05216474_2775</name>
</gene>
<evidence type="ECO:0000313" key="2">
    <source>
        <dbReference type="Proteomes" id="UP000236454"/>
    </source>
</evidence>
<dbReference type="Proteomes" id="UP000236454">
    <property type="component" value="Unassembled WGS sequence"/>
</dbReference>